<comment type="subcellular location">
    <subcellularLocation>
        <location evidence="2">Mitochondrion</location>
    </subcellularLocation>
</comment>
<evidence type="ECO:0000256" key="4">
    <source>
        <dbReference type="ARBA" id="ARBA00023128"/>
    </source>
</evidence>
<dbReference type="GeneID" id="28847838"/>
<dbReference type="PANTHER" id="PTHR13391">
    <property type="entry name" value="MITOCHONDRIAL DISTRIBUTION REGULATOR MISATO"/>
    <property type="match status" value="1"/>
</dbReference>
<dbReference type="RefSeq" id="XP_018145092.1">
    <property type="nucleotide sequence ID" value="XM_018283844.1"/>
</dbReference>
<keyword evidence="4" id="KW-0496">Mitochondrion</keyword>
<comment type="caution">
    <text evidence="7">The sequence shown here is derived from an EMBL/GenBank/DDBJ whole genome shotgun (WGS) entry which is preliminary data.</text>
</comment>
<proteinExistence type="inferred from homology"/>
<dbReference type="AlphaFoldDB" id="A0A179FRL1"/>
<accession>A0A179FRL1</accession>
<dbReference type="Gene3D" id="3.40.50.1440">
    <property type="entry name" value="Tubulin/FtsZ, GTPase domain"/>
    <property type="match status" value="1"/>
</dbReference>
<comment type="similarity">
    <text evidence="3">Belongs to the misato family.</text>
</comment>
<dbReference type="EMBL" id="LSBJ02000003">
    <property type="protein sequence ID" value="OAQ68242.1"/>
    <property type="molecule type" value="Genomic_DNA"/>
</dbReference>
<evidence type="ECO:0000259" key="6">
    <source>
        <dbReference type="Pfam" id="PF14881"/>
    </source>
</evidence>
<organism evidence="7 8">
    <name type="scientific">Pochonia chlamydosporia 170</name>
    <dbReference type="NCBI Taxonomy" id="1380566"/>
    <lineage>
        <taxon>Eukaryota</taxon>
        <taxon>Fungi</taxon>
        <taxon>Dikarya</taxon>
        <taxon>Ascomycota</taxon>
        <taxon>Pezizomycotina</taxon>
        <taxon>Sordariomycetes</taxon>
        <taxon>Hypocreomycetidae</taxon>
        <taxon>Hypocreales</taxon>
        <taxon>Clavicipitaceae</taxon>
        <taxon>Pochonia</taxon>
    </lineage>
</organism>
<protein>
    <submittedName>
        <fullName evidence="7">MtDNA inheritance protein Dml1</fullName>
    </submittedName>
</protein>
<evidence type="ECO:0000313" key="7">
    <source>
        <dbReference type="EMBL" id="OAQ68242.1"/>
    </source>
</evidence>
<dbReference type="Pfam" id="PF14881">
    <property type="entry name" value="Tubulin_3"/>
    <property type="match status" value="1"/>
</dbReference>
<dbReference type="KEGG" id="pchm:VFPPC_04498"/>
<dbReference type="SUPFAM" id="SSF52490">
    <property type="entry name" value="Tubulin nucleotide-binding domain-like"/>
    <property type="match status" value="1"/>
</dbReference>
<dbReference type="GO" id="GO:0007005">
    <property type="term" value="P:mitochondrion organization"/>
    <property type="evidence" value="ECO:0007669"/>
    <property type="project" value="InterPro"/>
</dbReference>
<dbReference type="InterPro" id="IPR049942">
    <property type="entry name" value="DML1/Misato"/>
</dbReference>
<dbReference type="InterPro" id="IPR029209">
    <property type="entry name" value="DML1/Misato_tubulin"/>
</dbReference>
<evidence type="ECO:0000256" key="3">
    <source>
        <dbReference type="ARBA" id="ARBA00008507"/>
    </source>
</evidence>
<dbReference type="GO" id="GO:0005739">
    <property type="term" value="C:mitochondrion"/>
    <property type="evidence" value="ECO:0007669"/>
    <property type="project" value="UniProtKB-SubCell"/>
</dbReference>
<dbReference type="InterPro" id="IPR036525">
    <property type="entry name" value="Tubulin/FtsZ_GTPase_sf"/>
</dbReference>
<dbReference type="InterPro" id="IPR019605">
    <property type="entry name" value="Misato_II_tubulin-like"/>
</dbReference>
<dbReference type="OrthoDB" id="271881at2759"/>
<keyword evidence="8" id="KW-1185">Reference proteome</keyword>
<gene>
    <name evidence="7" type="ORF">VFPPC_04498</name>
</gene>
<comment type="function">
    <text evidence="1">Involved in the partitioning of the mitochondrial organelle and mitochondrial DNA (mtDNA) inheritance.</text>
</comment>
<evidence type="ECO:0000313" key="8">
    <source>
        <dbReference type="Proteomes" id="UP000078397"/>
    </source>
</evidence>
<evidence type="ECO:0000259" key="5">
    <source>
        <dbReference type="Pfam" id="PF10644"/>
    </source>
</evidence>
<sequence>MREIITLQLGNLSNYTATHFWNTQESYFTYAGQEESLVDHDVHWRAGVGADGSETFLPRTVIYDLKGGFGSLRKFNALYGAALGDTAADDSLWAGRSTVHKQQPVRPSAYQESLDAGTEPPTLTTSSVRYWSDFSRVYFHPKSLVQLYDFELDSTIRPFERFEMGKELFASLDKEHDILDRDWRPFVEESDMMQGMQVFTTFDDAWGGFASSYLEALRDEYPKSCIWVWGMQSPVVDVPQAKRQLRLSNIAQSFHQVYAQASMVVPLALPESQPLPEIELDPNSSWHVSSLLTTVAESALAPARLKGSSGGSLSDLAQSLNTNGGQTFAKASMSLPGSDITGAEDSMDFLQIGRDGGKIKHRRQRIFGQTTCYRGPLSDTQESKEAATAPPRQIIGSPVTRNYFTKLQFPLLDSYPHIYRDMIDKQSIAVRTVIRTDTSFTTRFKNLRSQTTRLIGLDERETISNGLAEIAEAYQDDWSSGSDEDDDEL</sequence>
<reference evidence="7 8" key="1">
    <citation type="journal article" date="2016" name="PLoS Pathog.">
        <title>Biosynthesis of antibiotic leucinostatins in bio-control fungus Purpureocillium lilacinum and their inhibition on phytophthora revealed by genome mining.</title>
        <authorList>
            <person name="Wang G."/>
            <person name="Liu Z."/>
            <person name="Lin R."/>
            <person name="Li E."/>
            <person name="Mao Z."/>
            <person name="Ling J."/>
            <person name="Yang Y."/>
            <person name="Yin W.B."/>
            <person name="Xie B."/>
        </authorList>
    </citation>
    <scope>NUCLEOTIDE SEQUENCE [LARGE SCALE GENOMIC DNA]</scope>
    <source>
        <strain evidence="7">170</strain>
    </source>
</reference>
<name>A0A179FRL1_METCM</name>
<evidence type="ECO:0000256" key="1">
    <source>
        <dbReference type="ARBA" id="ARBA00003757"/>
    </source>
</evidence>
<dbReference type="Proteomes" id="UP000078397">
    <property type="component" value="Unassembled WGS sequence"/>
</dbReference>
<dbReference type="CDD" id="cd06060">
    <property type="entry name" value="misato"/>
    <property type="match status" value="1"/>
</dbReference>
<dbReference type="STRING" id="1380566.A0A179FRL1"/>
<dbReference type="Pfam" id="PF10644">
    <property type="entry name" value="Misat_Tub_SegII"/>
    <property type="match status" value="1"/>
</dbReference>
<feature type="domain" description="DML1/Misato tubulin" evidence="6">
    <location>
        <begin position="120"/>
        <end position="305"/>
    </location>
</feature>
<dbReference type="PANTHER" id="PTHR13391:SF0">
    <property type="entry name" value="PROTEIN MISATO HOMOLOG 1"/>
    <property type="match status" value="1"/>
</dbReference>
<feature type="domain" description="Misato Segment II tubulin-like" evidence="5">
    <location>
        <begin position="2"/>
        <end position="115"/>
    </location>
</feature>
<evidence type="ECO:0000256" key="2">
    <source>
        <dbReference type="ARBA" id="ARBA00004173"/>
    </source>
</evidence>